<evidence type="ECO:0000313" key="2">
    <source>
        <dbReference type="EnsemblProtists" id="EKX45122"/>
    </source>
</evidence>
<evidence type="ECO:0000313" key="3">
    <source>
        <dbReference type="Proteomes" id="UP000011087"/>
    </source>
</evidence>
<dbReference type="Gene3D" id="1.25.40.10">
    <property type="entry name" value="Tetratricopeptide repeat domain"/>
    <property type="match status" value="1"/>
</dbReference>
<accession>L1J9V7</accession>
<dbReference type="PaxDb" id="55529-EKX45122"/>
<dbReference type="KEGG" id="gtt:GUITHDRAFT_109167"/>
<dbReference type="EMBL" id="JH993001">
    <property type="protein sequence ID" value="EKX45122.1"/>
    <property type="molecule type" value="Genomic_DNA"/>
</dbReference>
<protein>
    <submittedName>
        <fullName evidence="1 2">Uncharacterized protein</fullName>
    </submittedName>
</protein>
<name>L1J9V7_GUITC</name>
<proteinExistence type="predicted"/>
<sequence>MEVGTSLGDLFAKTNQIDSALAQYNKLIAWDKAFAPRCFVDRKRRLLLKHRIKLNYCFLVCHHNLSDMARVADFLSEIIYENLSGGGRLRGTAFYLQALSSIQDLLRHRQHVLWALLAHVRRTVRVPGGHQYLEEARALFMRSIRVFKKQAKSEALQLDAAPWIEFTCRVSPPDALQRVLMSYHRFEFLLHDRTDASCDSLLDLLEQLAFSSARAGGMNSGDVNPKWLGGWGWGWEPEETIHFHCLEDILANISLDTDSKKYFSWQGRKIMSPNQTSWFDCSLRRILLVFNAISKLIPSDPKILLLTARVERLLGNIPGSCKLLESICRSNPSDSMLLNSARYSLSQLRLVQLFAECRKDLNIDRGAAVSNIKSLLAAILQSDPDHVGALAGMSYLCFITRTAQNDLKETKELIERVLQKEDDHEGCLVLKGMISIIQGNSKEAEVYLCRSISKYSGHGGRLNPCAMLGLAWVAKAQHSNSEVIVL</sequence>
<dbReference type="HOGENOM" id="CLU_561973_0_0_1"/>
<dbReference type="EnsemblProtists" id="EKX45122">
    <property type="protein sequence ID" value="EKX45122"/>
    <property type="gene ID" value="GUITHDRAFT_109167"/>
</dbReference>
<dbReference type="AlphaFoldDB" id="L1J9V7"/>
<dbReference type="SUPFAM" id="SSF48452">
    <property type="entry name" value="TPR-like"/>
    <property type="match status" value="1"/>
</dbReference>
<organism evidence="1">
    <name type="scientific">Guillardia theta (strain CCMP2712)</name>
    <name type="common">Cryptophyte</name>
    <dbReference type="NCBI Taxonomy" id="905079"/>
    <lineage>
        <taxon>Eukaryota</taxon>
        <taxon>Cryptophyceae</taxon>
        <taxon>Pyrenomonadales</taxon>
        <taxon>Geminigeraceae</taxon>
        <taxon>Guillardia</taxon>
    </lineage>
</organism>
<gene>
    <name evidence="1" type="ORF">GUITHDRAFT_109167</name>
</gene>
<dbReference type="InterPro" id="IPR011990">
    <property type="entry name" value="TPR-like_helical_dom_sf"/>
</dbReference>
<reference evidence="1 3" key="1">
    <citation type="journal article" date="2012" name="Nature">
        <title>Algal genomes reveal evolutionary mosaicism and the fate of nucleomorphs.</title>
        <authorList>
            <consortium name="DOE Joint Genome Institute"/>
            <person name="Curtis B.A."/>
            <person name="Tanifuji G."/>
            <person name="Burki F."/>
            <person name="Gruber A."/>
            <person name="Irimia M."/>
            <person name="Maruyama S."/>
            <person name="Arias M.C."/>
            <person name="Ball S.G."/>
            <person name="Gile G.H."/>
            <person name="Hirakawa Y."/>
            <person name="Hopkins J.F."/>
            <person name="Kuo A."/>
            <person name="Rensing S.A."/>
            <person name="Schmutz J."/>
            <person name="Symeonidi A."/>
            <person name="Elias M."/>
            <person name="Eveleigh R.J."/>
            <person name="Herman E.K."/>
            <person name="Klute M.J."/>
            <person name="Nakayama T."/>
            <person name="Obornik M."/>
            <person name="Reyes-Prieto A."/>
            <person name="Armbrust E.V."/>
            <person name="Aves S.J."/>
            <person name="Beiko R.G."/>
            <person name="Coutinho P."/>
            <person name="Dacks J.B."/>
            <person name="Durnford D.G."/>
            <person name="Fast N.M."/>
            <person name="Green B.R."/>
            <person name="Grisdale C.J."/>
            <person name="Hempel F."/>
            <person name="Henrissat B."/>
            <person name="Hoppner M.P."/>
            <person name="Ishida K."/>
            <person name="Kim E."/>
            <person name="Koreny L."/>
            <person name="Kroth P.G."/>
            <person name="Liu Y."/>
            <person name="Malik S.B."/>
            <person name="Maier U.G."/>
            <person name="McRose D."/>
            <person name="Mock T."/>
            <person name="Neilson J.A."/>
            <person name="Onodera N.T."/>
            <person name="Poole A.M."/>
            <person name="Pritham E.J."/>
            <person name="Richards T.A."/>
            <person name="Rocap G."/>
            <person name="Roy S.W."/>
            <person name="Sarai C."/>
            <person name="Schaack S."/>
            <person name="Shirato S."/>
            <person name="Slamovits C.H."/>
            <person name="Spencer D.F."/>
            <person name="Suzuki S."/>
            <person name="Worden A.Z."/>
            <person name="Zauner S."/>
            <person name="Barry K."/>
            <person name="Bell C."/>
            <person name="Bharti A.K."/>
            <person name="Crow J.A."/>
            <person name="Grimwood J."/>
            <person name="Kramer R."/>
            <person name="Lindquist E."/>
            <person name="Lucas S."/>
            <person name="Salamov A."/>
            <person name="McFadden G.I."/>
            <person name="Lane C.E."/>
            <person name="Keeling P.J."/>
            <person name="Gray M.W."/>
            <person name="Grigoriev I.V."/>
            <person name="Archibald J.M."/>
        </authorList>
    </citation>
    <scope>NUCLEOTIDE SEQUENCE</scope>
    <source>
        <strain evidence="1 3">CCMP2712</strain>
    </source>
</reference>
<dbReference type="RefSeq" id="XP_005832102.1">
    <property type="nucleotide sequence ID" value="XM_005832045.1"/>
</dbReference>
<dbReference type="Proteomes" id="UP000011087">
    <property type="component" value="Unassembled WGS sequence"/>
</dbReference>
<keyword evidence="3" id="KW-1185">Reference proteome</keyword>
<reference evidence="2" key="3">
    <citation type="submission" date="2015-06" db="UniProtKB">
        <authorList>
            <consortium name="EnsemblProtists"/>
        </authorList>
    </citation>
    <scope>IDENTIFICATION</scope>
</reference>
<dbReference type="GeneID" id="17301654"/>
<evidence type="ECO:0000313" key="1">
    <source>
        <dbReference type="EMBL" id="EKX45122.1"/>
    </source>
</evidence>
<reference evidence="3" key="2">
    <citation type="submission" date="2012-11" db="EMBL/GenBank/DDBJ databases">
        <authorList>
            <person name="Kuo A."/>
            <person name="Curtis B.A."/>
            <person name="Tanifuji G."/>
            <person name="Burki F."/>
            <person name="Gruber A."/>
            <person name="Irimia M."/>
            <person name="Maruyama S."/>
            <person name="Arias M.C."/>
            <person name="Ball S.G."/>
            <person name="Gile G.H."/>
            <person name="Hirakawa Y."/>
            <person name="Hopkins J.F."/>
            <person name="Rensing S.A."/>
            <person name="Schmutz J."/>
            <person name="Symeonidi A."/>
            <person name="Elias M."/>
            <person name="Eveleigh R.J."/>
            <person name="Herman E.K."/>
            <person name="Klute M.J."/>
            <person name="Nakayama T."/>
            <person name="Obornik M."/>
            <person name="Reyes-Prieto A."/>
            <person name="Armbrust E.V."/>
            <person name="Aves S.J."/>
            <person name="Beiko R.G."/>
            <person name="Coutinho P."/>
            <person name="Dacks J.B."/>
            <person name="Durnford D.G."/>
            <person name="Fast N.M."/>
            <person name="Green B.R."/>
            <person name="Grisdale C."/>
            <person name="Hempe F."/>
            <person name="Henrissat B."/>
            <person name="Hoppner M.P."/>
            <person name="Ishida K.-I."/>
            <person name="Kim E."/>
            <person name="Koreny L."/>
            <person name="Kroth P.G."/>
            <person name="Liu Y."/>
            <person name="Malik S.-B."/>
            <person name="Maier U.G."/>
            <person name="McRose D."/>
            <person name="Mock T."/>
            <person name="Neilson J.A."/>
            <person name="Onodera N.T."/>
            <person name="Poole A.M."/>
            <person name="Pritham E.J."/>
            <person name="Richards T.A."/>
            <person name="Rocap G."/>
            <person name="Roy S.W."/>
            <person name="Sarai C."/>
            <person name="Schaack S."/>
            <person name="Shirato S."/>
            <person name="Slamovits C.H."/>
            <person name="Spencer D.F."/>
            <person name="Suzuki S."/>
            <person name="Worden A.Z."/>
            <person name="Zauner S."/>
            <person name="Barry K."/>
            <person name="Bell C."/>
            <person name="Bharti A.K."/>
            <person name="Crow J.A."/>
            <person name="Grimwood J."/>
            <person name="Kramer R."/>
            <person name="Lindquist E."/>
            <person name="Lucas S."/>
            <person name="Salamov A."/>
            <person name="McFadden G.I."/>
            <person name="Lane C.E."/>
            <person name="Keeling P.J."/>
            <person name="Gray M.W."/>
            <person name="Grigoriev I.V."/>
            <person name="Archibald J.M."/>
        </authorList>
    </citation>
    <scope>NUCLEOTIDE SEQUENCE</scope>
    <source>
        <strain evidence="3">CCMP2712</strain>
    </source>
</reference>